<dbReference type="InterPro" id="IPR036188">
    <property type="entry name" value="FAD/NAD-bd_sf"/>
</dbReference>
<accession>A0ABY4E0N7</accession>
<sequence length="415" mass="46939">MSEQAIVIGAGMVGVSVAWHLQQQGMQVTLIDRKQPGEETSYGNAGLIQREAVFPHAFPRDVKDIFKVIPNHNLDIRYRPAALWHFKHPLMQYWYYSDPKRFKTVVDEWSTLIAHCTETHDEMMQAAHAEHLVRKTGWLQLHRTTETYAKAIAEAELARSYGVQSRLVNMDEVREMEPDLNTSLFVGGIHWQNTWKVTNPGALVKAYAENFVAAGGEFKQCQMYNMQQENGEWQVNTDQGRLSAKHLVVATGPWSADVLKGLGYDYPLFPMRGYHKHYHIADGKVLNHSVLDYDCGYVIGPKAAGIRITTGAEFTFQNAPADERQLDDVEKKAREYLPLTTAVEDKAWIGHRPCMPDMKPVIGPAHKHSNLWFAFGHAHQGFTLGPATGKLLSQMMLGHATYVNPQPFAANRFEK</sequence>
<dbReference type="SUPFAM" id="SSF51905">
    <property type="entry name" value="FAD/NAD(P)-binding domain"/>
    <property type="match status" value="1"/>
</dbReference>
<protein>
    <submittedName>
        <fullName evidence="3">FAD-binding oxidoreductase</fullName>
    </submittedName>
</protein>
<evidence type="ECO:0000313" key="4">
    <source>
        <dbReference type="Proteomes" id="UP000832011"/>
    </source>
</evidence>
<dbReference type="PANTHER" id="PTHR13847">
    <property type="entry name" value="SARCOSINE DEHYDROGENASE-RELATED"/>
    <property type="match status" value="1"/>
</dbReference>
<keyword evidence="4" id="KW-1185">Reference proteome</keyword>
<keyword evidence="1" id="KW-0560">Oxidoreductase</keyword>
<dbReference type="InterPro" id="IPR006076">
    <property type="entry name" value="FAD-dep_OxRdtase"/>
</dbReference>
<name>A0ABY4E0N7_9NEIS</name>
<organism evidence="3 4">
    <name type="scientific">Vitreoscilla massiliensis</name>
    <dbReference type="NCBI Taxonomy" id="1689272"/>
    <lineage>
        <taxon>Bacteria</taxon>
        <taxon>Pseudomonadati</taxon>
        <taxon>Pseudomonadota</taxon>
        <taxon>Betaproteobacteria</taxon>
        <taxon>Neisseriales</taxon>
        <taxon>Neisseriaceae</taxon>
        <taxon>Vitreoscilla</taxon>
    </lineage>
</organism>
<dbReference type="EMBL" id="CP091511">
    <property type="protein sequence ID" value="UOO89296.1"/>
    <property type="molecule type" value="Genomic_DNA"/>
</dbReference>
<dbReference type="Proteomes" id="UP000832011">
    <property type="component" value="Chromosome"/>
</dbReference>
<reference evidence="3 4" key="1">
    <citation type="journal article" date="2022" name="Res Sq">
        <title>Evolution of multicellular longitudinally dividing oral cavity symbionts (Neisseriaceae).</title>
        <authorList>
            <person name="Nyongesa S."/>
            <person name="Weber P."/>
            <person name="Bernet E."/>
            <person name="Pullido F."/>
            <person name="Nieckarz M."/>
            <person name="Delaby M."/>
            <person name="Nieves C."/>
            <person name="Viehboeck T."/>
            <person name="Krause N."/>
            <person name="Rivera-Millot A."/>
            <person name="Nakamura A."/>
            <person name="Vischer N."/>
            <person name="VanNieuwenhze M."/>
            <person name="Brun Y."/>
            <person name="Cava F."/>
            <person name="Bulgheresi S."/>
            <person name="Veyrier F."/>
        </authorList>
    </citation>
    <scope>NUCLEOTIDE SEQUENCE [LARGE SCALE GENOMIC DNA]</scope>
    <source>
        <strain evidence="3 4">SN4</strain>
    </source>
</reference>
<dbReference type="RefSeq" id="WP_058356996.1">
    <property type="nucleotide sequence ID" value="NZ_CABKVG010000010.1"/>
</dbReference>
<dbReference type="Pfam" id="PF01266">
    <property type="entry name" value="DAO"/>
    <property type="match status" value="1"/>
</dbReference>
<dbReference type="Gene3D" id="3.50.50.60">
    <property type="entry name" value="FAD/NAD(P)-binding domain"/>
    <property type="match status" value="2"/>
</dbReference>
<gene>
    <name evidence="3" type="ORF">LVJ82_17935</name>
</gene>
<proteinExistence type="predicted"/>
<dbReference type="PANTHER" id="PTHR13847:SF289">
    <property type="entry name" value="GLYCINE OXIDASE"/>
    <property type="match status" value="1"/>
</dbReference>
<feature type="domain" description="FAD dependent oxidoreductase" evidence="2">
    <location>
        <begin position="5"/>
        <end position="395"/>
    </location>
</feature>
<evidence type="ECO:0000256" key="1">
    <source>
        <dbReference type="ARBA" id="ARBA00023002"/>
    </source>
</evidence>
<evidence type="ECO:0000259" key="2">
    <source>
        <dbReference type="Pfam" id="PF01266"/>
    </source>
</evidence>
<evidence type="ECO:0000313" key="3">
    <source>
        <dbReference type="EMBL" id="UOO89296.1"/>
    </source>
</evidence>
<dbReference type="SUPFAM" id="SSF54373">
    <property type="entry name" value="FAD-linked reductases, C-terminal domain"/>
    <property type="match status" value="1"/>
</dbReference>
<dbReference type="Gene3D" id="3.30.9.10">
    <property type="entry name" value="D-Amino Acid Oxidase, subunit A, domain 2"/>
    <property type="match status" value="1"/>
</dbReference>